<evidence type="ECO:0000313" key="14">
    <source>
        <dbReference type="Proteomes" id="UP000610746"/>
    </source>
</evidence>
<dbReference type="EMBL" id="JABSNO010000005">
    <property type="protein sequence ID" value="NRS91834.1"/>
    <property type="molecule type" value="Genomic_DNA"/>
</dbReference>
<organism evidence="13 14">
    <name type="scientific">Frigoriflavimonas asaccharolytica</name>
    <dbReference type="NCBI Taxonomy" id="2735899"/>
    <lineage>
        <taxon>Bacteria</taxon>
        <taxon>Pseudomonadati</taxon>
        <taxon>Bacteroidota</taxon>
        <taxon>Flavobacteriia</taxon>
        <taxon>Flavobacteriales</taxon>
        <taxon>Weeksellaceae</taxon>
        <taxon>Frigoriflavimonas</taxon>
    </lineage>
</organism>
<comment type="similarity">
    <text evidence="7 10">Belongs to the GARS family.</text>
</comment>
<evidence type="ECO:0000256" key="8">
    <source>
        <dbReference type="ARBA" id="ARBA00042242"/>
    </source>
</evidence>
<comment type="pathway">
    <text evidence="1 10">Purine metabolism; IMP biosynthesis via de novo pathway; N(1)-(5-phospho-D-ribosyl)glycinamide from 5-phospho-alpha-D-ribose 1-diphosphate: step 2/2.</text>
</comment>
<evidence type="ECO:0000256" key="6">
    <source>
        <dbReference type="ARBA" id="ARBA00022840"/>
    </source>
</evidence>
<dbReference type="SUPFAM" id="SSF51246">
    <property type="entry name" value="Rudiment single hybrid motif"/>
    <property type="match status" value="1"/>
</dbReference>
<comment type="caution">
    <text evidence="13">The sequence shown here is derived from an EMBL/GenBank/DDBJ whole genome shotgun (WGS) entry which is preliminary data.</text>
</comment>
<evidence type="ECO:0000256" key="1">
    <source>
        <dbReference type="ARBA" id="ARBA00005174"/>
    </source>
</evidence>
<accession>A0A8J8KAU2</accession>
<dbReference type="Gene3D" id="3.30.1490.20">
    <property type="entry name" value="ATP-grasp fold, A domain"/>
    <property type="match status" value="1"/>
</dbReference>
<dbReference type="AlphaFoldDB" id="A0A8J8KAU2"/>
<dbReference type="EC" id="6.3.4.13" evidence="2 10"/>
<keyword evidence="3 10" id="KW-0436">Ligase</keyword>
<dbReference type="InterPro" id="IPR016185">
    <property type="entry name" value="PreATP-grasp_dom_sf"/>
</dbReference>
<sequence length="412" mass="45297">MRVLIIGNGGREAAFGKKLAQDKRITEIFFAKGNAATENIGTNIYITEISELLHFAKREAIDLTIVGPEAPLVDGIVDEFKKAGLRIFGPEKKVAKLEGSKAYAKNFMKEFGVKTARSMVFNSFVEAKEYLQKESYPLVIKASGLAQGKGVVIAEDFDEALKTIHDFMIEKIYGDAGIQVVIEEFLKGFEVSIIAVSNGKDIFPMISAKDYKKVGNGGIGANTGGMGSLAPSPDFTLIHNRDFLDNILKPTLEGLKDNYLMFTGFMFFGLLVTENGCHLLEYNMRSGDPETQVLMELLDNELADVIEDCIDGREINLKFKDEKAVCLVLASGGYPGHYETGYEITGLEKVQHSSVFLSGATNKAGKNFTAGGRVLNIIATGKTFDEAREKVYADALPVKFDYAFYRNDIAKF</sequence>
<keyword evidence="6 11" id="KW-0067">ATP-binding</keyword>
<dbReference type="RefSeq" id="WP_173778455.1">
    <property type="nucleotide sequence ID" value="NZ_JABSNO010000005.1"/>
</dbReference>
<dbReference type="Proteomes" id="UP000610746">
    <property type="component" value="Unassembled WGS sequence"/>
</dbReference>
<dbReference type="UniPathway" id="UPA00074">
    <property type="reaction ID" value="UER00125"/>
</dbReference>
<evidence type="ECO:0000256" key="2">
    <source>
        <dbReference type="ARBA" id="ARBA00013255"/>
    </source>
</evidence>
<evidence type="ECO:0000256" key="11">
    <source>
        <dbReference type="PROSITE-ProRule" id="PRU00409"/>
    </source>
</evidence>
<protein>
    <recommendedName>
        <fullName evidence="2 10">Phosphoribosylamine--glycine ligase</fullName>
        <ecNumber evidence="2 10">6.3.4.13</ecNumber>
    </recommendedName>
    <alternativeName>
        <fullName evidence="10">GARS</fullName>
    </alternativeName>
    <alternativeName>
        <fullName evidence="8 10">Glycinamide ribonucleotide synthetase</fullName>
    </alternativeName>
    <alternativeName>
        <fullName evidence="9 10">Phosphoribosylglycinamide synthetase</fullName>
    </alternativeName>
</protein>
<name>A0A8J8KAU2_9FLAO</name>
<evidence type="ECO:0000256" key="4">
    <source>
        <dbReference type="ARBA" id="ARBA00022741"/>
    </source>
</evidence>
<evidence type="ECO:0000256" key="9">
    <source>
        <dbReference type="ARBA" id="ARBA00042864"/>
    </source>
</evidence>
<dbReference type="Gene3D" id="3.30.470.20">
    <property type="entry name" value="ATP-grasp fold, B domain"/>
    <property type="match status" value="1"/>
</dbReference>
<dbReference type="InterPro" id="IPR020561">
    <property type="entry name" value="PRibGlycinamid_synth_ATP-grasp"/>
</dbReference>
<dbReference type="NCBIfam" id="TIGR00877">
    <property type="entry name" value="purD"/>
    <property type="match status" value="1"/>
</dbReference>
<evidence type="ECO:0000256" key="10">
    <source>
        <dbReference type="HAMAP-Rule" id="MF_00138"/>
    </source>
</evidence>
<dbReference type="Gene3D" id="3.40.50.20">
    <property type="match status" value="1"/>
</dbReference>
<dbReference type="InterPro" id="IPR037123">
    <property type="entry name" value="PRibGlycinamide_synth_C_sf"/>
</dbReference>
<dbReference type="Pfam" id="PF02843">
    <property type="entry name" value="GARS_C"/>
    <property type="match status" value="1"/>
</dbReference>
<dbReference type="SUPFAM" id="SSF52440">
    <property type="entry name" value="PreATP-grasp domain"/>
    <property type="match status" value="1"/>
</dbReference>
<dbReference type="Gene3D" id="3.90.600.10">
    <property type="entry name" value="Phosphoribosylglycinamide synthetase, C-terminal domain"/>
    <property type="match status" value="1"/>
</dbReference>
<gene>
    <name evidence="10" type="primary">purD</name>
    <name evidence="13" type="ORF">HNQ03_000901</name>
</gene>
<dbReference type="SUPFAM" id="SSF56059">
    <property type="entry name" value="Glutathione synthetase ATP-binding domain-like"/>
    <property type="match status" value="1"/>
</dbReference>
<dbReference type="InterPro" id="IPR011761">
    <property type="entry name" value="ATP-grasp"/>
</dbReference>
<keyword evidence="4 11" id="KW-0547">Nucleotide-binding</keyword>
<dbReference type="GO" id="GO:0005524">
    <property type="term" value="F:ATP binding"/>
    <property type="evidence" value="ECO:0007669"/>
    <property type="project" value="UniProtKB-UniRule"/>
</dbReference>
<evidence type="ECO:0000256" key="5">
    <source>
        <dbReference type="ARBA" id="ARBA00022755"/>
    </source>
</evidence>
<dbReference type="GO" id="GO:0046872">
    <property type="term" value="F:metal ion binding"/>
    <property type="evidence" value="ECO:0007669"/>
    <property type="project" value="InterPro"/>
</dbReference>
<proteinExistence type="inferred from homology"/>
<reference evidence="13" key="1">
    <citation type="submission" date="2020-05" db="EMBL/GenBank/DDBJ databases">
        <title>Genomic Encyclopedia of Type Strains, Phase IV (KMG-V): Genome sequencing to study the core and pangenomes of soil and plant-associated prokaryotes.</title>
        <authorList>
            <person name="Whitman W."/>
        </authorList>
    </citation>
    <scope>NUCLEOTIDE SEQUENCE</scope>
    <source>
        <strain evidence="13">16F</strain>
    </source>
</reference>
<dbReference type="InterPro" id="IPR020560">
    <property type="entry name" value="PRibGlycinamide_synth_C-dom"/>
</dbReference>
<evidence type="ECO:0000259" key="12">
    <source>
        <dbReference type="PROSITE" id="PS50975"/>
    </source>
</evidence>
<dbReference type="InterPro" id="IPR013815">
    <property type="entry name" value="ATP_grasp_subdomain_1"/>
</dbReference>
<dbReference type="PANTHER" id="PTHR43472:SF1">
    <property type="entry name" value="PHOSPHORIBOSYLAMINE--GLYCINE LIGASE, CHLOROPLASTIC"/>
    <property type="match status" value="1"/>
</dbReference>
<dbReference type="InterPro" id="IPR011054">
    <property type="entry name" value="Rudment_hybrid_motif"/>
</dbReference>
<dbReference type="GO" id="GO:0009113">
    <property type="term" value="P:purine nucleobase biosynthetic process"/>
    <property type="evidence" value="ECO:0007669"/>
    <property type="project" value="InterPro"/>
</dbReference>
<dbReference type="InterPro" id="IPR020562">
    <property type="entry name" value="PRibGlycinamide_synth_N"/>
</dbReference>
<comment type="catalytic activity">
    <reaction evidence="10">
        <text>5-phospho-beta-D-ribosylamine + glycine + ATP = N(1)-(5-phospho-beta-D-ribosyl)glycinamide + ADP + phosphate + H(+)</text>
        <dbReference type="Rhea" id="RHEA:17453"/>
        <dbReference type="ChEBI" id="CHEBI:15378"/>
        <dbReference type="ChEBI" id="CHEBI:30616"/>
        <dbReference type="ChEBI" id="CHEBI:43474"/>
        <dbReference type="ChEBI" id="CHEBI:57305"/>
        <dbReference type="ChEBI" id="CHEBI:58681"/>
        <dbReference type="ChEBI" id="CHEBI:143788"/>
        <dbReference type="ChEBI" id="CHEBI:456216"/>
        <dbReference type="EC" id="6.3.4.13"/>
    </reaction>
</comment>
<dbReference type="PANTHER" id="PTHR43472">
    <property type="entry name" value="PHOSPHORIBOSYLAMINE--GLYCINE LIGASE"/>
    <property type="match status" value="1"/>
</dbReference>
<dbReference type="Pfam" id="PF02844">
    <property type="entry name" value="GARS_N"/>
    <property type="match status" value="1"/>
</dbReference>
<keyword evidence="14" id="KW-1185">Reference proteome</keyword>
<dbReference type="HAMAP" id="MF_00138">
    <property type="entry name" value="GARS"/>
    <property type="match status" value="1"/>
</dbReference>
<dbReference type="SMART" id="SM01209">
    <property type="entry name" value="GARS_A"/>
    <property type="match status" value="1"/>
</dbReference>
<evidence type="ECO:0000256" key="3">
    <source>
        <dbReference type="ARBA" id="ARBA00022598"/>
    </source>
</evidence>
<evidence type="ECO:0000256" key="7">
    <source>
        <dbReference type="ARBA" id="ARBA00038345"/>
    </source>
</evidence>
<feature type="domain" description="ATP-grasp" evidence="12">
    <location>
        <begin position="105"/>
        <end position="311"/>
    </location>
</feature>
<dbReference type="InterPro" id="IPR000115">
    <property type="entry name" value="PRibGlycinamide_synth"/>
</dbReference>
<evidence type="ECO:0000313" key="13">
    <source>
        <dbReference type="EMBL" id="NRS91834.1"/>
    </source>
</evidence>
<dbReference type="Pfam" id="PF01071">
    <property type="entry name" value="GARS_A"/>
    <property type="match status" value="1"/>
</dbReference>
<keyword evidence="5 10" id="KW-0658">Purine biosynthesis</keyword>
<dbReference type="PROSITE" id="PS50975">
    <property type="entry name" value="ATP_GRASP"/>
    <property type="match status" value="1"/>
</dbReference>
<dbReference type="SMART" id="SM01210">
    <property type="entry name" value="GARS_C"/>
    <property type="match status" value="1"/>
</dbReference>
<dbReference type="GO" id="GO:0006189">
    <property type="term" value="P:'de novo' IMP biosynthetic process"/>
    <property type="evidence" value="ECO:0007669"/>
    <property type="project" value="UniProtKB-UniRule"/>
</dbReference>
<dbReference type="GO" id="GO:0004637">
    <property type="term" value="F:phosphoribosylamine-glycine ligase activity"/>
    <property type="evidence" value="ECO:0007669"/>
    <property type="project" value="UniProtKB-UniRule"/>
</dbReference>